<dbReference type="STRING" id="386043.lwe0788"/>
<dbReference type="eggNOG" id="ENOG5033ZFE">
    <property type="taxonomic scope" value="Bacteria"/>
</dbReference>
<dbReference type="RefSeq" id="WP_011701625.1">
    <property type="nucleotide sequence ID" value="NC_008555.1"/>
</dbReference>
<dbReference type="HOGENOM" id="CLU_1633392_0_0_9"/>
<evidence type="ECO:0000256" key="1">
    <source>
        <dbReference type="SAM" id="SignalP"/>
    </source>
</evidence>
<dbReference type="GeneID" id="61188678"/>
<organism evidence="2 3">
    <name type="scientific">Listeria welshimeri serovar 6b (strain ATCC 35897 / DSM 20650 / CCUG 15529 / CIP 8149 / NCTC 11857 / SLCC 5334 / V8)</name>
    <dbReference type="NCBI Taxonomy" id="386043"/>
    <lineage>
        <taxon>Bacteria</taxon>
        <taxon>Bacillati</taxon>
        <taxon>Bacillota</taxon>
        <taxon>Bacilli</taxon>
        <taxon>Bacillales</taxon>
        <taxon>Listeriaceae</taxon>
        <taxon>Listeria</taxon>
    </lineage>
</organism>
<protein>
    <submittedName>
        <fullName evidence="2">Putative secreted protein</fullName>
    </submittedName>
</protein>
<name>A0AGS4_LISW6</name>
<feature type="signal peptide" evidence="1">
    <location>
        <begin position="1"/>
        <end position="26"/>
    </location>
</feature>
<dbReference type="KEGG" id="lwe:lwe0788"/>
<evidence type="ECO:0000313" key="2">
    <source>
        <dbReference type="EMBL" id="CAK20206.1"/>
    </source>
</evidence>
<feature type="chain" id="PRO_5002622136" evidence="1">
    <location>
        <begin position="27"/>
        <end position="162"/>
    </location>
</feature>
<sequence length="162" mass="18091">MINKQTLAFITFLALLFATSNEIVLADSNSNTLVSGEIVSGGFSLSQPNNVNFNIQLNGQKQEVALDSIISTITDYRGIDDGWQVVVRSSNFNEYKSNYQLMINHQKISDSNIIVYKNEQQLIEKKLDLPIDMVISADAKAGSYSASLEWNLQPNIKNEINE</sequence>
<reference evidence="2 3" key="1">
    <citation type="journal article" date="2006" name="J. Bacteriol.">
        <title>Whole-genome sequence of Listeria welshimeri reveals common steps in genome reduction with Listeria innocua as compared to Listeria monocytogenes.</title>
        <authorList>
            <person name="Hain T."/>
            <person name="Steinweg C."/>
            <person name="Kuenne C.T."/>
            <person name="Billion A."/>
            <person name="Ghai R."/>
            <person name="Chatterjee S.S."/>
            <person name="Domann E."/>
            <person name="Kaerst U."/>
            <person name="Goesmann A."/>
            <person name="Bekel T."/>
            <person name="Bartels D."/>
            <person name="Kaiser O."/>
            <person name="Meyer F."/>
            <person name="Puehler A."/>
            <person name="Weisshaar B."/>
            <person name="Wehland J."/>
            <person name="Liang C."/>
            <person name="Dandekar T."/>
            <person name="Lampidis R."/>
            <person name="Kreft J."/>
            <person name="Goebel W."/>
            <person name="Chakraborty T."/>
        </authorList>
    </citation>
    <scope>NUCLEOTIDE SEQUENCE [LARGE SCALE GENOMIC DNA]</scope>
    <source>
        <strain evidence="3">ATCC 35897 / DSM 20650 / CIP 8149 / NCTC 11857 / SLCC 5334 / V8</strain>
    </source>
</reference>
<accession>A0AGS4</accession>
<dbReference type="Proteomes" id="UP000000779">
    <property type="component" value="Chromosome"/>
</dbReference>
<evidence type="ECO:0000313" key="3">
    <source>
        <dbReference type="Proteomes" id="UP000000779"/>
    </source>
</evidence>
<dbReference type="OrthoDB" id="2367552at2"/>
<keyword evidence="1" id="KW-0732">Signal</keyword>
<gene>
    <name evidence="2" type="ordered locus">lwe0788</name>
</gene>
<proteinExistence type="predicted"/>
<dbReference type="AlphaFoldDB" id="A0AGS4"/>
<dbReference type="EMBL" id="AM263198">
    <property type="protein sequence ID" value="CAK20206.1"/>
    <property type="molecule type" value="Genomic_DNA"/>
</dbReference>